<reference evidence="1 2" key="1">
    <citation type="journal article" date="2021" name="J. Hered.">
        <title>A chromosome-level genome assembly of the parasitoid wasp, Cotesia glomerata (Hymenoptera: Braconidae).</title>
        <authorList>
            <person name="Pinto B.J."/>
            <person name="Weis J.J."/>
            <person name="Gamble T."/>
            <person name="Ode P.J."/>
            <person name="Paul R."/>
            <person name="Zaspel J.M."/>
        </authorList>
    </citation>
    <scope>NUCLEOTIDE SEQUENCE [LARGE SCALE GENOMIC DNA]</scope>
    <source>
        <strain evidence="1">CgM1</strain>
    </source>
</reference>
<dbReference type="AlphaFoldDB" id="A0AAV7ICW8"/>
<organism evidence="1 2">
    <name type="scientific">Cotesia glomerata</name>
    <name type="common">Lepidopteran parasitic wasp</name>
    <name type="synonym">Apanteles glomeratus</name>
    <dbReference type="NCBI Taxonomy" id="32391"/>
    <lineage>
        <taxon>Eukaryota</taxon>
        <taxon>Metazoa</taxon>
        <taxon>Ecdysozoa</taxon>
        <taxon>Arthropoda</taxon>
        <taxon>Hexapoda</taxon>
        <taxon>Insecta</taxon>
        <taxon>Pterygota</taxon>
        <taxon>Neoptera</taxon>
        <taxon>Endopterygota</taxon>
        <taxon>Hymenoptera</taxon>
        <taxon>Apocrita</taxon>
        <taxon>Ichneumonoidea</taxon>
        <taxon>Braconidae</taxon>
        <taxon>Microgastrinae</taxon>
        <taxon>Cotesia</taxon>
    </lineage>
</organism>
<protein>
    <submittedName>
        <fullName evidence="1">Uncharacterized protein</fullName>
    </submittedName>
</protein>
<evidence type="ECO:0000313" key="2">
    <source>
        <dbReference type="Proteomes" id="UP000826195"/>
    </source>
</evidence>
<name>A0AAV7ICW8_COTGL</name>
<keyword evidence="2" id="KW-1185">Reference proteome</keyword>
<proteinExistence type="predicted"/>
<sequence>MTHFLSISHCKAPRGEQARVVQTVKPQQRPFGEEIKPASRCATRAACTINSTMATRQEDTRNIIARLKNYLPRVAAFNPSGESFGLVVVSTIKSRLIRDTREESLTVDKSVLNGV</sequence>
<dbReference type="EMBL" id="JAHXZJ010001864">
    <property type="protein sequence ID" value="KAH0550135.1"/>
    <property type="molecule type" value="Genomic_DNA"/>
</dbReference>
<comment type="caution">
    <text evidence="1">The sequence shown here is derived from an EMBL/GenBank/DDBJ whole genome shotgun (WGS) entry which is preliminary data.</text>
</comment>
<accession>A0AAV7ICW8</accession>
<evidence type="ECO:0000313" key="1">
    <source>
        <dbReference type="EMBL" id="KAH0550135.1"/>
    </source>
</evidence>
<dbReference type="Proteomes" id="UP000826195">
    <property type="component" value="Unassembled WGS sequence"/>
</dbReference>
<gene>
    <name evidence="1" type="ORF">KQX54_017672</name>
</gene>